<dbReference type="EMBL" id="BAAANL010000003">
    <property type="protein sequence ID" value="GAA1861387.1"/>
    <property type="molecule type" value="Genomic_DNA"/>
</dbReference>
<dbReference type="InterPro" id="IPR029063">
    <property type="entry name" value="SAM-dependent_MTases_sf"/>
</dbReference>
<protein>
    <recommendedName>
        <fullName evidence="2">Methyltransferase small domain-containing protein</fullName>
    </recommendedName>
</protein>
<name>A0ABN2NDG9_9MICO</name>
<dbReference type="Pfam" id="PF05175">
    <property type="entry name" value="MTS"/>
    <property type="match status" value="1"/>
</dbReference>
<dbReference type="Proteomes" id="UP001501094">
    <property type="component" value="Unassembled WGS sequence"/>
</dbReference>
<dbReference type="SUPFAM" id="SSF53335">
    <property type="entry name" value="S-adenosyl-L-methionine-dependent methyltransferases"/>
    <property type="match status" value="1"/>
</dbReference>
<feature type="domain" description="Methyltransferase small" evidence="2">
    <location>
        <begin position="133"/>
        <end position="212"/>
    </location>
</feature>
<evidence type="ECO:0000256" key="1">
    <source>
        <dbReference type="SAM" id="MobiDB-lite"/>
    </source>
</evidence>
<feature type="compositionally biased region" description="Gly residues" evidence="1">
    <location>
        <begin position="109"/>
        <end position="118"/>
    </location>
</feature>
<organism evidence="3 4">
    <name type="scientific">Myceligenerans crystallogenes</name>
    <dbReference type="NCBI Taxonomy" id="316335"/>
    <lineage>
        <taxon>Bacteria</taxon>
        <taxon>Bacillati</taxon>
        <taxon>Actinomycetota</taxon>
        <taxon>Actinomycetes</taxon>
        <taxon>Micrococcales</taxon>
        <taxon>Promicromonosporaceae</taxon>
        <taxon>Myceligenerans</taxon>
    </lineage>
</organism>
<comment type="caution">
    <text evidence="3">The sequence shown here is derived from an EMBL/GenBank/DDBJ whole genome shotgun (WGS) entry which is preliminary data.</text>
</comment>
<dbReference type="InterPro" id="IPR050320">
    <property type="entry name" value="N5-glutamine_MTase"/>
</dbReference>
<feature type="region of interest" description="Disordered" evidence="1">
    <location>
        <begin position="104"/>
        <end position="124"/>
    </location>
</feature>
<gene>
    <name evidence="3" type="ORF">GCM10009751_18820</name>
</gene>
<keyword evidence="4" id="KW-1185">Reference proteome</keyword>
<dbReference type="PANTHER" id="PTHR18895">
    <property type="entry name" value="HEMK METHYLTRANSFERASE"/>
    <property type="match status" value="1"/>
</dbReference>
<evidence type="ECO:0000259" key="2">
    <source>
        <dbReference type="Pfam" id="PF05175"/>
    </source>
</evidence>
<reference evidence="3 4" key="1">
    <citation type="journal article" date="2019" name="Int. J. Syst. Evol. Microbiol.">
        <title>The Global Catalogue of Microorganisms (GCM) 10K type strain sequencing project: providing services to taxonomists for standard genome sequencing and annotation.</title>
        <authorList>
            <consortium name="The Broad Institute Genomics Platform"/>
            <consortium name="The Broad Institute Genome Sequencing Center for Infectious Disease"/>
            <person name="Wu L."/>
            <person name="Ma J."/>
        </authorList>
    </citation>
    <scope>NUCLEOTIDE SEQUENCE [LARGE SCALE GENOMIC DNA]</scope>
    <source>
        <strain evidence="3 4">JCM 14326</strain>
    </source>
</reference>
<accession>A0ABN2NDG9</accession>
<dbReference type="PANTHER" id="PTHR18895:SF74">
    <property type="entry name" value="MTRF1L RELEASE FACTOR GLUTAMINE METHYLTRANSFERASE"/>
    <property type="match status" value="1"/>
</dbReference>
<sequence>MRPACPPAYARAVPQESELVARLRAAGCVFAEDEAALLVEAAGDDAARLERMAAARIAGAPLEQVLGWAELWERRWIVAPGVFVPRRRSELLVREALEAVRPERFVPGGTSGDSGRGLGGDRRAGAGRGRVVVVDLCCGCGALGGSVALDLVASGHDVELHAADADPAATACARANLAAIPGAHVHDGDLDAPLPDALRGRADILLCNAPYVPSDAIALMPREARDHEPRLALDGGRDGLDILRRAITAAPGWLRPGGTLLFETGHDQADAASAAAEAAGLVPRVVADDDLGATAVLARLPAR</sequence>
<dbReference type="InterPro" id="IPR007848">
    <property type="entry name" value="Small_mtfrase_dom"/>
</dbReference>
<proteinExistence type="predicted"/>
<evidence type="ECO:0000313" key="4">
    <source>
        <dbReference type="Proteomes" id="UP001501094"/>
    </source>
</evidence>
<dbReference type="Gene3D" id="3.40.50.150">
    <property type="entry name" value="Vaccinia Virus protein VP39"/>
    <property type="match status" value="1"/>
</dbReference>
<evidence type="ECO:0000313" key="3">
    <source>
        <dbReference type="EMBL" id="GAA1861387.1"/>
    </source>
</evidence>